<dbReference type="Proteomes" id="UP000587527">
    <property type="component" value="Unassembled WGS sequence"/>
</dbReference>
<feature type="transmembrane region" description="Helical" evidence="7">
    <location>
        <begin position="178"/>
        <end position="199"/>
    </location>
</feature>
<proteinExistence type="inferred from homology"/>
<accession>A0A841BK16</accession>
<feature type="transmembrane region" description="Helical" evidence="7">
    <location>
        <begin position="372"/>
        <end position="393"/>
    </location>
</feature>
<dbReference type="EMBL" id="JACHMN010000001">
    <property type="protein sequence ID" value="MBB5867556.1"/>
    <property type="molecule type" value="Genomic_DNA"/>
</dbReference>
<feature type="transmembrane region" description="Helical" evidence="7">
    <location>
        <begin position="318"/>
        <end position="338"/>
    </location>
</feature>
<feature type="transmembrane region" description="Helical" evidence="7">
    <location>
        <begin position="205"/>
        <end position="227"/>
    </location>
</feature>
<feature type="transmembrane region" description="Helical" evidence="7">
    <location>
        <begin position="234"/>
        <end position="252"/>
    </location>
</feature>
<dbReference type="Pfam" id="PF08817">
    <property type="entry name" value="YukD"/>
    <property type="match status" value="1"/>
</dbReference>
<evidence type="ECO:0000256" key="7">
    <source>
        <dbReference type="SAM" id="Phobius"/>
    </source>
</evidence>
<keyword evidence="10" id="KW-1185">Reference proteome</keyword>
<dbReference type="NCBIfam" id="TIGR03920">
    <property type="entry name" value="T7SS_EccD"/>
    <property type="match status" value="1"/>
</dbReference>
<comment type="subcellular location">
    <subcellularLocation>
        <location evidence="1">Cell membrane</location>
        <topology evidence="1">Multi-pass membrane protein</topology>
    </subcellularLocation>
</comment>
<evidence type="ECO:0000313" key="9">
    <source>
        <dbReference type="EMBL" id="MBB5867556.1"/>
    </source>
</evidence>
<sequence>MTTTDGGLVRIIMLAPKRRVEMAVPEHVPVVGLLPTLLRHGGPTLAEDGVERGGWVLRRLDGSALEPDRSMAALGVHDGEMLVLAPRDQEWPEPAYDDVAEAIAATAQRLGARWNAQATRATGLAAAGVALALGLLLVWVTPADKHIAGYAALATAVVLLGAAAFLSRTAAADRATAVLLAGFGTLYAAVGGAAAPALRPLADGITAWQVVSGAAALVCAGIAGRFAVTGHGRYSIAAVVFAVGGGAMGFLATVQETATAGAAAIVGGALAMSLFALPRLAMNQGGVPAPPIPSLTGAEEPMPVAAQLSQAVQRSDELLAGLLLGIGACIALSVWLLVLTPSTGATYLAAAIVALCALRARAFAAVRHRVPLLCAAAAGAAALGWLGWTGVAAADRPVALIPALAVVLVVAGAVAAAGSRVSRRAPSPHFGRAGDIADTLVTIAVPILVALVLGLFGVMRGIWES</sequence>
<keyword evidence="3" id="KW-1003">Cell membrane</keyword>
<evidence type="ECO:0000256" key="5">
    <source>
        <dbReference type="ARBA" id="ARBA00022989"/>
    </source>
</evidence>
<dbReference type="InterPro" id="IPR024962">
    <property type="entry name" value="YukD-like"/>
</dbReference>
<dbReference type="InterPro" id="IPR006707">
    <property type="entry name" value="T7SS_EccD"/>
</dbReference>
<dbReference type="AlphaFoldDB" id="A0A841BK16"/>
<gene>
    <name evidence="9" type="ORF">F4553_000935</name>
</gene>
<keyword evidence="6 7" id="KW-0472">Membrane</keyword>
<feature type="transmembrane region" description="Helical" evidence="7">
    <location>
        <begin position="344"/>
        <end position="360"/>
    </location>
</feature>
<evidence type="ECO:0000256" key="3">
    <source>
        <dbReference type="ARBA" id="ARBA00022475"/>
    </source>
</evidence>
<feature type="transmembrane region" description="Helical" evidence="7">
    <location>
        <begin position="399"/>
        <end position="418"/>
    </location>
</feature>
<evidence type="ECO:0000259" key="8">
    <source>
        <dbReference type="Pfam" id="PF19053"/>
    </source>
</evidence>
<comment type="similarity">
    <text evidence="2">Belongs to the EccD/Snm4 family.</text>
</comment>
<dbReference type="InterPro" id="IPR044049">
    <property type="entry name" value="EccD_transm"/>
</dbReference>
<reference evidence="9 10" key="1">
    <citation type="submission" date="2020-08" db="EMBL/GenBank/DDBJ databases">
        <title>Sequencing the genomes of 1000 actinobacteria strains.</title>
        <authorList>
            <person name="Klenk H.-P."/>
        </authorList>
    </citation>
    <scope>NUCLEOTIDE SEQUENCE [LARGE SCALE GENOMIC DNA]</scope>
    <source>
        <strain evidence="9 10">DSM 45362</strain>
    </source>
</reference>
<feature type="transmembrane region" description="Helical" evidence="7">
    <location>
        <begin position="258"/>
        <end position="277"/>
    </location>
</feature>
<evidence type="ECO:0000256" key="4">
    <source>
        <dbReference type="ARBA" id="ARBA00022692"/>
    </source>
</evidence>
<feature type="domain" description="EccD-like transmembrane" evidence="8">
    <location>
        <begin position="119"/>
        <end position="462"/>
    </location>
</feature>
<feature type="transmembrane region" description="Helical" evidence="7">
    <location>
        <begin position="439"/>
        <end position="463"/>
    </location>
</feature>
<organism evidence="9 10">
    <name type="scientific">Allocatelliglobosispora scoriae</name>
    <dbReference type="NCBI Taxonomy" id="643052"/>
    <lineage>
        <taxon>Bacteria</taxon>
        <taxon>Bacillati</taxon>
        <taxon>Actinomycetota</taxon>
        <taxon>Actinomycetes</taxon>
        <taxon>Micromonosporales</taxon>
        <taxon>Micromonosporaceae</taxon>
        <taxon>Allocatelliglobosispora</taxon>
    </lineage>
</organism>
<evidence type="ECO:0000313" key="10">
    <source>
        <dbReference type="Proteomes" id="UP000587527"/>
    </source>
</evidence>
<keyword evidence="4 7" id="KW-0812">Transmembrane</keyword>
<dbReference type="PIRSF" id="PIRSF017804">
    <property type="entry name" value="Secretion_EccD1"/>
    <property type="match status" value="1"/>
</dbReference>
<evidence type="ECO:0000256" key="2">
    <source>
        <dbReference type="ARBA" id="ARBA00006162"/>
    </source>
</evidence>
<dbReference type="RefSeq" id="WP_184832453.1">
    <property type="nucleotide sequence ID" value="NZ_JACHMN010000001.1"/>
</dbReference>
<dbReference type="GO" id="GO:0005886">
    <property type="term" value="C:plasma membrane"/>
    <property type="evidence" value="ECO:0007669"/>
    <property type="project" value="UniProtKB-SubCell"/>
</dbReference>
<comment type="caution">
    <text evidence="9">The sequence shown here is derived from an EMBL/GenBank/DDBJ whole genome shotgun (WGS) entry which is preliminary data.</text>
</comment>
<feature type="transmembrane region" description="Helical" evidence="7">
    <location>
        <begin position="147"/>
        <end position="166"/>
    </location>
</feature>
<keyword evidence="5 7" id="KW-1133">Transmembrane helix</keyword>
<feature type="transmembrane region" description="Helical" evidence="7">
    <location>
        <begin position="121"/>
        <end position="141"/>
    </location>
</feature>
<dbReference type="Pfam" id="PF19053">
    <property type="entry name" value="EccD"/>
    <property type="match status" value="1"/>
</dbReference>
<dbReference type="Gene3D" id="3.10.20.90">
    <property type="entry name" value="Phosphatidylinositol 3-kinase Catalytic Subunit, Chain A, domain 1"/>
    <property type="match status" value="1"/>
</dbReference>
<evidence type="ECO:0000256" key="6">
    <source>
        <dbReference type="ARBA" id="ARBA00023136"/>
    </source>
</evidence>
<evidence type="ECO:0000256" key="1">
    <source>
        <dbReference type="ARBA" id="ARBA00004651"/>
    </source>
</evidence>
<protein>
    <submittedName>
        <fullName evidence="9">Type VII secretion integral membrane protein EccD</fullName>
    </submittedName>
</protein>
<name>A0A841BK16_9ACTN</name>